<reference evidence="7" key="1">
    <citation type="journal article" date="2021" name="Elife">
        <title>Highly contiguous assemblies of 101 drosophilid genomes.</title>
        <authorList>
            <person name="Kim B.Y."/>
            <person name="Wang J.R."/>
            <person name="Miller D.E."/>
            <person name="Barmina O."/>
            <person name="Delaney E."/>
            <person name="Thompson A."/>
            <person name="Comeault A.A."/>
            <person name="Peede D."/>
            <person name="D'Agostino E.R."/>
            <person name="Pelaez J."/>
            <person name="Aguilar J.M."/>
            <person name="Haji D."/>
            <person name="Matsunaga T."/>
            <person name="Armstrong E.E."/>
            <person name="Zych M."/>
            <person name="Ogawa Y."/>
            <person name="Stamenkovic-Radak M."/>
            <person name="Jelic M."/>
            <person name="Veselinovic M.S."/>
            <person name="Tanaskovic M."/>
            <person name="Eric P."/>
            <person name="Gao J.J."/>
            <person name="Katoh T.K."/>
            <person name="Toda M.J."/>
            <person name="Watabe H."/>
            <person name="Watada M."/>
            <person name="Davis J.S."/>
            <person name="Moyle L.C."/>
            <person name="Manoli G."/>
            <person name="Bertolini E."/>
            <person name="Kostal V."/>
            <person name="Hawley R.S."/>
            <person name="Takahashi A."/>
            <person name="Jones C.D."/>
            <person name="Price D.K."/>
            <person name="Whiteman N."/>
            <person name="Kopp A."/>
            <person name="Matute D.R."/>
            <person name="Petrov D.A."/>
        </authorList>
    </citation>
    <scope>NUCLEOTIDE SEQUENCE [LARGE SCALE GENOMIC DNA]</scope>
</reference>
<dbReference type="OrthoDB" id="8092990at2759"/>
<dbReference type="PROSITE" id="PS50886">
    <property type="entry name" value="TRBD"/>
    <property type="match status" value="1"/>
</dbReference>
<dbReference type="InterPro" id="IPR051270">
    <property type="entry name" value="Tyrosine-tRNA_ligase_regulator"/>
</dbReference>
<dbReference type="Proteomes" id="UP001652680">
    <property type="component" value="Unassembled WGS sequence"/>
</dbReference>
<dbReference type="GO" id="GO:0000049">
    <property type="term" value="F:tRNA binding"/>
    <property type="evidence" value="ECO:0007669"/>
    <property type="project" value="UniProtKB-UniRule"/>
</dbReference>
<dbReference type="RefSeq" id="XP_016974593.1">
    <property type="nucleotide sequence ID" value="XM_017119104.1"/>
</dbReference>
<dbReference type="Gene3D" id="2.40.50.140">
    <property type="entry name" value="Nucleic acid-binding proteins"/>
    <property type="match status" value="1"/>
</dbReference>
<dbReference type="GO" id="GO:0004831">
    <property type="term" value="F:tyrosine-tRNA ligase activity"/>
    <property type="evidence" value="ECO:0007669"/>
    <property type="project" value="TreeGrafter"/>
</dbReference>
<name>A0A6P4EHW5_DRORH</name>
<evidence type="ECO:0000313" key="8">
    <source>
        <dbReference type="RefSeq" id="XP_016974593.1"/>
    </source>
</evidence>
<sequence length="104" mass="11493">MLKINQRLLRGILSEGMVLCTSNADHTVVEPIVLPSNATPGSRLYFEGFSGTPDEQLKPKKKVWEKLSADFKTNSDGLAVWKDNFLLTPEGEKLSSKLANCSIK</sequence>
<dbReference type="InterPro" id="IPR012340">
    <property type="entry name" value="NA-bd_OB-fold"/>
</dbReference>
<evidence type="ECO:0000313" key="7">
    <source>
        <dbReference type="Proteomes" id="UP001652680"/>
    </source>
</evidence>
<keyword evidence="3 4" id="KW-0694">RNA-binding</keyword>
<evidence type="ECO:0000313" key="6">
    <source>
        <dbReference type="EnsemblMetazoa" id="XP_016974593.1"/>
    </source>
</evidence>
<proteinExistence type="predicted"/>
<dbReference type="InterPro" id="IPR002547">
    <property type="entry name" value="tRNA-bd_dom"/>
</dbReference>
<evidence type="ECO:0000256" key="2">
    <source>
        <dbReference type="ARBA" id="ARBA00022555"/>
    </source>
</evidence>
<evidence type="ECO:0000256" key="1">
    <source>
        <dbReference type="ARBA" id="ARBA00022490"/>
    </source>
</evidence>
<reference evidence="8" key="2">
    <citation type="submission" date="2025-04" db="UniProtKB">
        <authorList>
            <consortium name="RefSeq"/>
        </authorList>
    </citation>
    <scope>IDENTIFICATION</scope>
</reference>
<dbReference type="PANTHER" id="PTHR11586">
    <property type="entry name" value="TRNA-AMINOACYLATION COFACTOR ARC1 FAMILY MEMBER"/>
    <property type="match status" value="1"/>
</dbReference>
<gene>
    <name evidence="8" type="primary">LOC108041239</name>
    <name evidence="6" type="synonym">108041239</name>
</gene>
<dbReference type="EnsemblMetazoa" id="XM_017119104.1">
    <property type="protein sequence ID" value="XP_016974593.1"/>
    <property type="gene ID" value="LOC108041239"/>
</dbReference>
<evidence type="ECO:0000256" key="4">
    <source>
        <dbReference type="PROSITE-ProRule" id="PRU00209"/>
    </source>
</evidence>
<keyword evidence="1" id="KW-0963">Cytoplasm</keyword>
<organism evidence="8">
    <name type="scientific">Drosophila rhopaloa</name>
    <name type="common">Fruit fly</name>
    <dbReference type="NCBI Taxonomy" id="1041015"/>
    <lineage>
        <taxon>Eukaryota</taxon>
        <taxon>Metazoa</taxon>
        <taxon>Ecdysozoa</taxon>
        <taxon>Arthropoda</taxon>
        <taxon>Hexapoda</taxon>
        <taxon>Insecta</taxon>
        <taxon>Pterygota</taxon>
        <taxon>Neoptera</taxon>
        <taxon>Endopterygota</taxon>
        <taxon>Diptera</taxon>
        <taxon>Brachycera</taxon>
        <taxon>Muscomorpha</taxon>
        <taxon>Ephydroidea</taxon>
        <taxon>Drosophilidae</taxon>
        <taxon>Drosophila</taxon>
        <taxon>Sophophora</taxon>
    </lineage>
</organism>
<keyword evidence="7" id="KW-1185">Reference proteome</keyword>
<dbReference type="GeneID" id="108041239"/>
<dbReference type="PANTHER" id="PTHR11586:SF43">
    <property type="entry name" value="TYROSINE--TRNA LIGASE, CYTOPLASMIC"/>
    <property type="match status" value="1"/>
</dbReference>
<evidence type="ECO:0000259" key="5">
    <source>
        <dbReference type="PROSITE" id="PS50886"/>
    </source>
</evidence>
<accession>A0A6P4EHW5</accession>
<reference evidence="6" key="3">
    <citation type="submission" date="2025-05" db="UniProtKB">
        <authorList>
            <consortium name="EnsemblMetazoa"/>
        </authorList>
    </citation>
    <scope>IDENTIFICATION</scope>
</reference>
<keyword evidence="2 4" id="KW-0820">tRNA-binding</keyword>
<evidence type="ECO:0000256" key="3">
    <source>
        <dbReference type="ARBA" id="ARBA00022884"/>
    </source>
</evidence>
<feature type="domain" description="TRNA-binding" evidence="5">
    <location>
        <begin position="1"/>
        <end position="45"/>
    </location>
</feature>
<dbReference type="SUPFAM" id="SSF50249">
    <property type="entry name" value="Nucleic acid-binding proteins"/>
    <property type="match status" value="1"/>
</dbReference>
<dbReference type="AlphaFoldDB" id="A0A6P4EHW5"/>
<protein>
    <submittedName>
        <fullName evidence="8">Aminoacyl tRNA synthase complex-interacting multifunctional protein 1-like</fullName>
    </submittedName>
</protein>